<dbReference type="RefSeq" id="XP_044542172.1">
    <property type="nucleotide sequence ID" value="XM_044688763.1"/>
</dbReference>
<keyword evidence="9" id="KW-0443">Lipid metabolism</keyword>
<feature type="domain" description="Acyl-CoA oxidase/dehydrogenase middle" evidence="12">
    <location>
        <begin position="223"/>
        <end position="333"/>
    </location>
</feature>
<dbReference type="InterPro" id="IPR002655">
    <property type="entry name" value="Acyl-CoA_oxidase_C"/>
</dbReference>
<evidence type="ECO:0000256" key="7">
    <source>
        <dbReference type="ARBA" id="ARBA00022832"/>
    </source>
</evidence>
<feature type="domain" description="Acyl-CoA oxidase C-terminal" evidence="11">
    <location>
        <begin position="561"/>
        <end position="706"/>
    </location>
</feature>
<dbReference type="InterPro" id="IPR006091">
    <property type="entry name" value="Acyl-CoA_Oxase/DH_mid-dom"/>
</dbReference>
<dbReference type="Gene3D" id="1.20.140.10">
    <property type="entry name" value="Butyryl-CoA Dehydrogenase, subunit A, domain 3"/>
    <property type="match status" value="2"/>
</dbReference>
<comment type="caution">
    <text evidence="14">The sequence shown here is derived from an EMBL/GenBank/DDBJ whole genome shotgun (WGS) entry which is preliminary data.</text>
</comment>
<evidence type="ECO:0000256" key="10">
    <source>
        <dbReference type="ARBA" id="ARBA00023140"/>
    </source>
</evidence>
<dbReference type="GO" id="GO:0055088">
    <property type="term" value="P:lipid homeostasis"/>
    <property type="evidence" value="ECO:0007669"/>
    <property type="project" value="TreeGrafter"/>
</dbReference>
<keyword evidence="7" id="KW-0276">Fatty acid metabolism</keyword>
<keyword evidence="6" id="KW-0274">FAD</keyword>
<dbReference type="GO" id="GO:0033540">
    <property type="term" value="P:fatty acid beta-oxidation using acyl-CoA oxidase"/>
    <property type="evidence" value="ECO:0007669"/>
    <property type="project" value="TreeGrafter"/>
</dbReference>
<dbReference type="SUPFAM" id="SSF56645">
    <property type="entry name" value="Acyl-CoA dehydrogenase NM domain-like"/>
    <property type="match status" value="1"/>
</dbReference>
<dbReference type="EMBL" id="PYSW02000062">
    <property type="protein sequence ID" value="KAG2372998.1"/>
    <property type="molecule type" value="Genomic_DNA"/>
</dbReference>
<accession>A0AA88GCI4</accession>
<evidence type="ECO:0000256" key="8">
    <source>
        <dbReference type="ARBA" id="ARBA00023002"/>
    </source>
</evidence>
<organism evidence="14 15">
    <name type="scientific">Naegleria lovaniensis</name>
    <name type="common">Amoeba</name>
    <dbReference type="NCBI Taxonomy" id="51637"/>
    <lineage>
        <taxon>Eukaryota</taxon>
        <taxon>Discoba</taxon>
        <taxon>Heterolobosea</taxon>
        <taxon>Tetramitia</taxon>
        <taxon>Eutetramitia</taxon>
        <taxon>Vahlkampfiidae</taxon>
        <taxon>Naegleria</taxon>
    </lineage>
</organism>
<dbReference type="GO" id="GO:0003997">
    <property type="term" value="F:acyl-CoA oxidase activity"/>
    <property type="evidence" value="ECO:0007669"/>
    <property type="project" value="UniProtKB-EC"/>
</dbReference>
<dbReference type="InterPro" id="IPR055060">
    <property type="entry name" value="ACOX_C_alpha1"/>
</dbReference>
<dbReference type="GO" id="GO:0005504">
    <property type="term" value="F:fatty acid binding"/>
    <property type="evidence" value="ECO:0007669"/>
    <property type="project" value="TreeGrafter"/>
</dbReference>
<evidence type="ECO:0000313" key="15">
    <source>
        <dbReference type="Proteomes" id="UP000816034"/>
    </source>
</evidence>
<dbReference type="PANTHER" id="PTHR10909:SF267">
    <property type="entry name" value="ACYL-COENZYME A OXIDASE"/>
    <property type="match status" value="1"/>
</dbReference>
<sequence length="722" mass="82202">MSFIQQQRRLDILLSHLNPFSLSEQNTTTNELVSLHSCSGGIHDDSNNTRLPKANDLEANENLRRFHLALKRQDRPLLPQTKSLKDLKAFYAPDSHSLSSRLLQSMEASLFSHGFTAGRERIWHLLSQDQFLIDNEWSVHQYRQQLDSQYRELMKHGLLSVESVNQDIYSLLGVLEGTVIYDMSCTAKMVKCLQLCGSCIYKLGTEKHRHLLDGINKGQDIMCFMMTELTHGSNVKGIETTATFDPTTKEFIIHSPTKSSYKIWVGNSAVYGTKACVFAQLIVNNENKGVHVFVVPIRDPLTLELYDGIQIKDIGVKQGWNAVDNGCIAFEKVRVPLDSLLNRYGEVTPDGKYVSAIKDENMRFAVTLSSLAMGRLLYCAGPTYALKAGLTTAIRYAHQRRQFGNKDQKENLIWEYPTHHDLILPMLANTFAFFSGFSTLAHDYSISDNKTQSFEDFNAIVSGVKAYICEYATPALRELRVACGGHGYSNNNRIGILMNDMCVFGTAEGDSIVLYQQLAKYLFDRVKKKQSKTTTSLSPVLQQVLTCESTNPKGQNDVLNLEFQKKALAFRVKKLLEECQSQIGSYLKQQKDFQTAWNLSLVKIIELARSYVELELLFRMQETLLKNAVDQETRDIFKTISSLFSLYMIRQNLSYYLIHEYFDIEISKMIMDETLPGLYEQLKHISLDLVEAFNIPDFLLRAPIGIHHQNYVDNTLQSIGFY</sequence>
<dbReference type="FunFam" id="2.40.110.10:FF:000005">
    <property type="entry name" value="Acyl-coenzyme A oxidase"/>
    <property type="match status" value="1"/>
</dbReference>
<evidence type="ECO:0000256" key="9">
    <source>
        <dbReference type="ARBA" id="ARBA00023098"/>
    </source>
</evidence>
<dbReference type="EC" id="1.3.3.6" evidence="4"/>
<dbReference type="InterPro" id="IPR009100">
    <property type="entry name" value="AcylCoA_DH/oxidase_NM_dom_sf"/>
</dbReference>
<evidence type="ECO:0000259" key="12">
    <source>
        <dbReference type="Pfam" id="PF02770"/>
    </source>
</evidence>
<evidence type="ECO:0000259" key="13">
    <source>
        <dbReference type="Pfam" id="PF22924"/>
    </source>
</evidence>
<comment type="subcellular location">
    <subcellularLocation>
        <location evidence="2">Peroxisome</location>
    </subcellularLocation>
</comment>
<keyword evidence="8" id="KW-0560">Oxidoreductase</keyword>
<comment type="similarity">
    <text evidence="3">Belongs to the acyl-CoA oxidase family.</text>
</comment>
<name>A0AA88GCI4_NAELO</name>
<evidence type="ECO:0000256" key="5">
    <source>
        <dbReference type="ARBA" id="ARBA00022630"/>
    </source>
</evidence>
<comment type="cofactor">
    <cofactor evidence="1">
        <name>FAD</name>
        <dbReference type="ChEBI" id="CHEBI:57692"/>
    </cofactor>
</comment>
<dbReference type="Proteomes" id="UP000816034">
    <property type="component" value="Unassembled WGS sequence"/>
</dbReference>
<evidence type="ECO:0000256" key="3">
    <source>
        <dbReference type="ARBA" id="ARBA00006288"/>
    </source>
</evidence>
<evidence type="ECO:0000256" key="4">
    <source>
        <dbReference type="ARBA" id="ARBA00012870"/>
    </source>
</evidence>
<dbReference type="SUPFAM" id="SSF47203">
    <property type="entry name" value="Acyl-CoA dehydrogenase C-terminal domain-like"/>
    <property type="match status" value="2"/>
</dbReference>
<dbReference type="GeneID" id="68105395"/>
<dbReference type="GO" id="GO:0071949">
    <property type="term" value="F:FAD binding"/>
    <property type="evidence" value="ECO:0007669"/>
    <property type="project" value="InterPro"/>
</dbReference>
<evidence type="ECO:0000256" key="6">
    <source>
        <dbReference type="ARBA" id="ARBA00022827"/>
    </source>
</evidence>
<feature type="domain" description="Acyl-CoA oxidase C-alpha1" evidence="13">
    <location>
        <begin position="370"/>
        <end position="522"/>
    </location>
</feature>
<dbReference type="PANTHER" id="PTHR10909">
    <property type="entry name" value="ELECTRON TRANSPORT OXIDOREDUCTASE"/>
    <property type="match status" value="1"/>
</dbReference>
<dbReference type="Pfam" id="PF02770">
    <property type="entry name" value="Acyl-CoA_dh_M"/>
    <property type="match status" value="1"/>
</dbReference>
<dbReference type="FunFam" id="1.20.140.10:FF:000010">
    <property type="entry name" value="Acyl-coenzyme A oxidase"/>
    <property type="match status" value="1"/>
</dbReference>
<dbReference type="Pfam" id="PF01756">
    <property type="entry name" value="ACOX"/>
    <property type="match status" value="1"/>
</dbReference>
<evidence type="ECO:0000259" key="11">
    <source>
        <dbReference type="Pfam" id="PF01756"/>
    </source>
</evidence>
<dbReference type="FunFam" id="1.20.140.10:FF:000007">
    <property type="entry name" value="Acyl-coenzyme A oxidase"/>
    <property type="match status" value="1"/>
</dbReference>
<evidence type="ECO:0000313" key="14">
    <source>
        <dbReference type="EMBL" id="KAG2372998.1"/>
    </source>
</evidence>
<dbReference type="InterPro" id="IPR036250">
    <property type="entry name" value="AcylCo_DH-like_C"/>
</dbReference>
<proteinExistence type="inferred from homology"/>
<dbReference type="Gene3D" id="2.40.110.10">
    <property type="entry name" value="Butyryl-CoA Dehydrogenase, subunit A, domain 2"/>
    <property type="match status" value="1"/>
</dbReference>
<keyword evidence="15" id="KW-1185">Reference proteome</keyword>
<evidence type="ECO:0000256" key="2">
    <source>
        <dbReference type="ARBA" id="ARBA00004275"/>
    </source>
</evidence>
<dbReference type="InterPro" id="IPR046373">
    <property type="entry name" value="Acyl-CoA_Oxase/DH_mid-dom_sf"/>
</dbReference>
<keyword evidence="10" id="KW-0576">Peroxisome</keyword>
<evidence type="ECO:0000256" key="1">
    <source>
        <dbReference type="ARBA" id="ARBA00001974"/>
    </source>
</evidence>
<dbReference type="GO" id="GO:0005777">
    <property type="term" value="C:peroxisome"/>
    <property type="evidence" value="ECO:0007669"/>
    <property type="project" value="UniProtKB-SubCell"/>
</dbReference>
<gene>
    <name evidence="14" type="ORF">C9374_012941</name>
</gene>
<reference evidence="14 15" key="1">
    <citation type="journal article" date="2018" name="BMC Genomics">
        <title>The genome of Naegleria lovaniensis, the basis for a comparative approach to unravel pathogenicity factors of the human pathogenic amoeba N. fowleri.</title>
        <authorList>
            <person name="Liechti N."/>
            <person name="Schurch N."/>
            <person name="Bruggmann R."/>
            <person name="Wittwer M."/>
        </authorList>
    </citation>
    <scope>NUCLEOTIDE SEQUENCE [LARGE SCALE GENOMIC DNA]</scope>
    <source>
        <strain evidence="14 15">ATCC 30569</strain>
    </source>
</reference>
<dbReference type="AlphaFoldDB" id="A0AA88GCI4"/>
<protein>
    <recommendedName>
        <fullName evidence="4">acyl-CoA oxidase</fullName>
        <ecNumber evidence="4">1.3.3.6</ecNumber>
    </recommendedName>
</protein>
<dbReference type="Pfam" id="PF22924">
    <property type="entry name" value="ACOX_C_alpha1"/>
    <property type="match status" value="1"/>
</dbReference>
<dbReference type="InterPro" id="IPR012258">
    <property type="entry name" value="Acyl-CoA_oxidase"/>
</dbReference>
<keyword evidence="5" id="KW-0285">Flavoprotein</keyword>